<reference evidence="2 3" key="1">
    <citation type="submission" date="2020-04" db="EMBL/GenBank/DDBJ databases">
        <title>Draft genome of Pyxidicoccus fallax type strain.</title>
        <authorList>
            <person name="Whitworth D.E."/>
        </authorList>
    </citation>
    <scope>NUCLEOTIDE SEQUENCE [LARGE SCALE GENOMIC DNA]</scope>
    <source>
        <strain evidence="2 3">DSM 14698</strain>
    </source>
</reference>
<dbReference type="EMBL" id="JABBJJ010000209">
    <property type="protein sequence ID" value="NMO19843.1"/>
    <property type="molecule type" value="Genomic_DNA"/>
</dbReference>
<dbReference type="Proteomes" id="UP000518300">
    <property type="component" value="Unassembled WGS sequence"/>
</dbReference>
<feature type="non-terminal residue" evidence="2">
    <location>
        <position position="1"/>
    </location>
</feature>
<dbReference type="AlphaFoldDB" id="A0A848LQL0"/>
<accession>A0A848LQL0</accession>
<gene>
    <name evidence="2" type="ORF">HG543_33955</name>
</gene>
<comment type="caution">
    <text evidence="2">The sequence shown here is derived from an EMBL/GenBank/DDBJ whole genome shotgun (WGS) entry which is preliminary data.</text>
</comment>
<dbReference type="RefSeq" id="WP_169349083.1">
    <property type="nucleotide sequence ID" value="NZ_JABBJJ010000209.1"/>
</dbReference>
<keyword evidence="3" id="KW-1185">Reference proteome</keyword>
<name>A0A848LQL0_9BACT</name>
<dbReference type="InterPro" id="IPR028994">
    <property type="entry name" value="Integrin_alpha_N"/>
</dbReference>
<dbReference type="PANTHER" id="PTHR46580">
    <property type="entry name" value="SENSOR KINASE-RELATED"/>
    <property type="match status" value="1"/>
</dbReference>
<protein>
    <submittedName>
        <fullName evidence="2">VCBS repeat-containing protein</fullName>
    </submittedName>
</protein>
<keyword evidence="1" id="KW-0732">Signal</keyword>
<organism evidence="2 3">
    <name type="scientific">Pyxidicoccus fallax</name>
    <dbReference type="NCBI Taxonomy" id="394095"/>
    <lineage>
        <taxon>Bacteria</taxon>
        <taxon>Pseudomonadati</taxon>
        <taxon>Myxococcota</taxon>
        <taxon>Myxococcia</taxon>
        <taxon>Myxococcales</taxon>
        <taxon>Cystobacterineae</taxon>
        <taxon>Myxococcaceae</taxon>
        <taxon>Pyxidicoccus</taxon>
    </lineage>
</organism>
<evidence type="ECO:0000313" key="3">
    <source>
        <dbReference type="Proteomes" id="UP000518300"/>
    </source>
</evidence>
<dbReference type="Pfam" id="PF13517">
    <property type="entry name" value="FG-GAP_3"/>
    <property type="match status" value="1"/>
</dbReference>
<proteinExistence type="predicted"/>
<sequence length="88" mass="8949">RSIARALALTDLDGDGRQDVVVSSGVAQVVSVFQGASTGGFSARWDFTLAVPPSGLALADFNGDGRADVAVAQGANDSVRILATRCGR</sequence>
<dbReference type="Gene3D" id="2.130.10.130">
    <property type="entry name" value="Integrin alpha, N-terminal"/>
    <property type="match status" value="1"/>
</dbReference>
<evidence type="ECO:0000256" key="1">
    <source>
        <dbReference type="ARBA" id="ARBA00022729"/>
    </source>
</evidence>
<dbReference type="SUPFAM" id="SSF69318">
    <property type="entry name" value="Integrin alpha N-terminal domain"/>
    <property type="match status" value="1"/>
</dbReference>
<evidence type="ECO:0000313" key="2">
    <source>
        <dbReference type="EMBL" id="NMO19843.1"/>
    </source>
</evidence>
<dbReference type="InterPro" id="IPR013517">
    <property type="entry name" value="FG-GAP"/>
</dbReference>